<reference evidence="3" key="1">
    <citation type="submission" date="2016-06" db="EMBL/GenBank/DDBJ databases">
        <authorList>
            <person name="Varghese N."/>
            <person name="Submissions Spin"/>
        </authorList>
    </citation>
    <scope>NUCLEOTIDE SEQUENCE [LARGE SCALE GENOMIC DNA]</scope>
    <source>
        <strain evidence="3">DSM 45794</strain>
    </source>
</reference>
<feature type="region of interest" description="Disordered" evidence="1">
    <location>
        <begin position="73"/>
        <end position="102"/>
    </location>
</feature>
<sequence length="102" mass="10885">MQPTIGRIVHYRLSDADVASITSGSDATAVQKHRNPVSAGQIYPAMVTAVFDPASGTANLVVQLDGIQQHWVTSRKRGEPADGHEPTGGTIPPGTWCWPPRV</sequence>
<protein>
    <submittedName>
        <fullName evidence="2">Uncharacterized protein</fullName>
    </submittedName>
</protein>
<keyword evidence="3" id="KW-1185">Reference proteome</keyword>
<dbReference type="OrthoDB" id="3536267at2"/>
<dbReference type="Proteomes" id="UP000199558">
    <property type="component" value="Unassembled WGS sequence"/>
</dbReference>
<evidence type="ECO:0000313" key="3">
    <source>
        <dbReference type="Proteomes" id="UP000199558"/>
    </source>
</evidence>
<dbReference type="AlphaFoldDB" id="A0A1A9B352"/>
<organism evidence="2 3">
    <name type="scientific">Micromonospora sediminicola</name>
    <dbReference type="NCBI Taxonomy" id="946078"/>
    <lineage>
        <taxon>Bacteria</taxon>
        <taxon>Bacillati</taxon>
        <taxon>Actinomycetota</taxon>
        <taxon>Actinomycetes</taxon>
        <taxon>Micromonosporales</taxon>
        <taxon>Micromonosporaceae</taxon>
        <taxon>Micromonospora</taxon>
    </lineage>
</organism>
<evidence type="ECO:0000256" key="1">
    <source>
        <dbReference type="SAM" id="MobiDB-lite"/>
    </source>
</evidence>
<evidence type="ECO:0000313" key="2">
    <source>
        <dbReference type="EMBL" id="SBT63935.1"/>
    </source>
</evidence>
<dbReference type="EMBL" id="FLRH01000003">
    <property type="protein sequence ID" value="SBT63935.1"/>
    <property type="molecule type" value="Genomic_DNA"/>
</dbReference>
<proteinExistence type="predicted"/>
<feature type="compositionally biased region" description="Basic and acidic residues" evidence="1">
    <location>
        <begin position="76"/>
        <end position="85"/>
    </location>
</feature>
<accession>A0A1A9B352</accession>
<dbReference type="RefSeq" id="WP_091568892.1">
    <property type="nucleotide sequence ID" value="NZ_FLRH01000003.1"/>
</dbReference>
<dbReference type="STRING" id="946078.GA0070622_0903"/>
<name>A0A1A9B352_9ACTN</name>
<gene>
    <name evidence="2" type="ORF">GA0070622_0903</name>
</gene>